<dbReference type="Proteomes" id="UP001159363">
    <property type="component" value="Chromosome 12"/>
</dbReference>
<evidence type="ECO:0000313" key="2">
    <source>
        <dbReference type="Proteomes" id="UP001159363"/>
    </source>
</evidence>
<reference evidence="1 2" key="1">
    <citation type="submission" date="2023-02" db="EMBL/GenBank/DDBJ databases">
        <title>LHISI_Scaffold_Assembly.</title>
        <authorList>
            <person name="Stuart O.P."/>
            <person name="Cleave R."/>
            <person name="Magrath M.J.L."/>
            <person name="Mikheyev A.S."/>
        </authorList>
    </citation>
    <scope>NUCLEOTIDE SEQUENCE [LARGE SCALE GENOMIC DNA]</scope>
    <source>
        <strain evidence="1">Daus_M_001</strain>
        <tissue evidence="1">Leg muscle</tissue>
    </source>
</reference>
<protein>
    <submittedName>
        <fullName evidence="1">Uncharacterized protein</fullName>
    </submittedName>
</protein>
<name>A0ABQ9GCC3_9NEOP</name>
<evidence type="ECO:0000313" key="1">
    <source>
        <dbReference type="EMBL" id="KAJ8870065.1"/>
    </source>
</evidence>
<proteinExistence type="predicted"/>
<gene>
    <name evidence="1" type="ORF">PR048_029076</name>
</gene>
<keyword evidence="2" id="KW-1185">Reference proteome</keyword>
<comment type="caution">
    <text evidence="1">The sequence shown here is derived from an EMBL/GenBank/DDBJ whole genome shotgun (WGS) entry which is preliminary data.</text>
</comment>
<organism evidence="1 2">
    <name type="scientific">Dryococelus australis</name>
    <dbReference type="NCBI Taxonomy" id="614101"/>
    <lineage>
        <taxon>Eukaryota</taxon>
        <taxon>Metazoa</taxon>
        <taxon>Ecdysozoa</taxon>
        <taxon>Arthropoda</taxon>
        <taxon>Hexapoda</taxon>
        <taxon>Insecta</taxon>
        <taxon>Pterygota</taxon>
        <taxon>Neoptera</taxon>
        <taxon>Polyneoptera</taxon>
        <taxon>Phasmatodea</taxon>
        <taxon>Verophasmatodea</taxon>
        <taxon>Anareolatae</taxon>
        <taxon>Phasmatidae</taxon>
        <taxon>Eurycanthinae</taxon>
        <taxon>Dryococelus</taxon>
    </lineage>
</organism>
<dbReference type="EMBL" id="JARBHB010000013">
    <property type="protein sequence ID" value="KAJ8870065.1"/>
    <property type="molecule type" value="Genomic_DNA"/>
</dbReference>
<accession>A0ABQ9GCC3</accession>
<sequence length="187" mass="21161">MQIIRRRIRGLSSPSARGYRISLVILAASLQVEYRVPHRRDVARALAFHQGKPGSIADRVAPRFLHLGIVPNDAAGRRVFSGISRLPRPCTPALLHTHLASLSSGLKSPLLRTCDYLRLSESTRDYLRLPVTTYKYLRLSVTTYKYLRLSVTTYKYLRLSVTTCDYPLLPATICDYLRLPVTTGDYP</sequence>